<accession>A0A7W3ZLQ6</accession>
<dbReference type="AlphaFoldDB" id="A0A7W3ZLQ6"/>
<comment type="caution">
    <text evidence="1">The sequence shown here is derived from an EMBL/GenBank/DDBJ whole genome shotgun (WGS) entry which is preliminary data.</text>
</comment>
<dbReference type="RefSeq" id="WP_181353478.1">
    <property type="nucleotide sequence ID" value="NZ_JABJWZ010000019.1"/>
</dbReference>
<dbReference type="EMBL" id="JABJWZ010000019">
    <property type="protein sequence ID" value="MBB1252537.1"/>
    <property type="molecule type" value="Genomic_DNA"/>
</dbReference>
<sequence>MTETAYDLALKIQRARGWASRPQFFGERARLVVSEENRWLGVTLSRHDGSVLLHAGAIEPDGTPTAPLTEASSSSSDIEIVLEQVEALWQRLPRTKRL</sequence>
<dbReference type="Proteomes" id="UP000525686">
    <property type="component" value="Unassembled WGS sequence"/>
</dbReference>
<evidence type="ECO:0000313" key="2">
    <source>
        <dbReference type="Proteomes" id="UP000525686"/>
    </source>
</evidence>
<reference evidence="2" key="1">
    <citation type="submission" date="2020-05" db="EMBL/GenBank/DDBJ databases">
        <title>Classification of alakaliphilic streptomycetes isolated from an alkaline soil next to Lonar Crater, India and a proposal for the recognition of Streptomyces alkaliterrae sp. nov.</title>
        <authorList>
            <person name="Golinska P."/>
        </authorList>
    </citation>
    <scope>NUCLEOTIDE SEQUENCE [LARGE SCALE GENOMIC DNA]</scope>
    <source>
        <strain evidence="2">OF3</strain>
    </source>
</reference>
<evidence type="ECO:0000313" key="1">
    <source>
        <dbReference type="EMBL" id="MBB1252537.1"/>
    </source>
</evidence>
<protein>
    <submittedName>
        <fullName evidence="1">Uncharacterized protein</fullName>
    </submittedName>
</protein>
<proteinExistence type="predicted"/>
<organism evidence="1 2">
    <name type="scientific">Streptomyces alkaliterrae</name>
    <dbReference type="NCBI Taxonomy" id="2213162"/>
    <lineage>
        <taxon>Bacteria</taxon>
        <taxon>Bacillati</taxon>
        <taxon>Actinomycetota</taxon>
        <taxon>Actinomycetes</taxon>
        <taxon>Kitasatosporales</taxon>
        <taxon>Streptomycetaceae</taxon>
        <taxon>Streptomyces</taxon>
    </lineage>
</organism>
<name>A0A7W3ZLQ6_9ACTN</name>
<gene>
    <name evidence="1" type="ORF">H3146_03995</name>
</gene>